<dbReference type="Proteomes" id="UP000504631">
    <property type="component" value="Unplaced"/>
</dbReference>
<name>A0A6J3LEQ7_9HYME</name>
<evidence type="ECO:0000313" key="2">
    <source>
        <dbReference type="Proteomes" id="UP000504631"/>
    </source>
</evidence>
<dbReference type="AlphaFoldDB" id="A0A6J3LEQ7"/>
<dbReference type="GeneID" id="117241310"/>
<keyword evidence="2" id="KW-1185">Reference proteome</keyword>
<feature type="region of interest" description="Disordered" evidence="1">
    <location>
        <begin position="81"/>
        <end position="106"/>
    </location>
</feature>
<gene>
    <name evidence="3" type="primary">LOC117241310</name>
</gene>
<dbReference type="RefSeq" id="XP_033363156.1">
    <property type="nucleotide sequence ID" value="XM_033507265.1"/>
</dbReference>
<feature type="compositionally biased region" description="Acidic residues" evidence="1">
    <location>
        <begin position="88"/>
        <end position="106"/>
    </location>
</feature>
<evidence type="ECO:0000313" key="3">
    <source>
        <dbReference type="RefSeq" id="XP_033363156.1"/>
    </source>
</evidence>
<sequence>MGECPLGYNSLHIRTQSPDSLPPNYVMVSFICPCGEFISEFGLHRYLLYHLTGRTGRRSGSPAARPYLQLLTRLQAEAILGRRRNTNEDEQEEEEEEEEEEYFPDR</sequence>
<protein>
    <submittedName>
        <fullName evidence="3">Uncharacterized protein LOC117241310</fullName>
    </submittedName>
</protein>
<evidence type="ECO:0000256" key="1">
    <source>
        <dbReference type="SAM" id="MobiDB-lite"/>
    </source>
</evidence>
<reference evidence="3" key="1">
    <citation type="submission" date="2025-08" db="UniProtKB">
        <authorList>
            <consortium name="RefSeq"/>
        </authorList>
    </citation>
    <scope>IDENTIFICATION</scope>
    <source>
        <tissue evidence="3">Muscle</tissue>
    </source>
</reference>
<proteinExistence type="predicted"/>
<organism evidence="2 3">
    <name type="scientific">Bombus vosnesenskii</name>
    <dbReference type="NCBI Taxonomy" id="207650"/>
    <lineage>
        <taxon>Eukaryota</taxon>
        <taxon>Metazoa</taxon>
        <taxon>Ecdysozoa</taxon>
        <taxon>Arthropoda</taxon>
        <taxon>Hexapoda</taxon>
        <taxon>Insecta</taxon>
        <taxon>Pterygota</taxon>
        <taxon>Neoptera</taxon>
        <taxon>Endopterygota</taxon>
        <taxon>Hymenoptera</taxon>
        <taxon>Apocrita</taxon>
        <taxon>Aculeata</taxon>
        <taxon>Apoidea</taxon>
        <taxon>Anthophila</taxon>
        <taxon>Apidae</taxon>
        <taxon>Bombus</taxon>
        <taxon>Pyrobombus</taxon>
    </lineage>
</organism>
<accession>A0A6J3LEQ7</accession>
<dbReference type="KEGG" id="bvk:117241310"/>